<dbReference type="SUPFAM" id="SSF49464">
    <property type="entry name" value="Carboxypeptidase regulatory domain-like"/>
    <property type="match status" value="1"/>
</dbReference>
<dbReference type="Pfam" id="PF13715">
    <property type="entry name" value="CarbopepD_reg_2"/>
    <property type="match status" value="1"/>
</dbReference>
<name>A0ABV6HJ35_9SPHI</name>
<dbReference type="RefSeq" id="WP_130857566.1">
    <property type="nucleotide sequence ID" value="NZ_JBHLWO010000002.1"/>
</dbReference>
<keyword evidence="8" id="KW-0732">Signal</keyword>
<dbReference type="InterPro" id="IPR012910">
    <property type="entry name" value="Plug_dom"/>
</dbReference>
<evidence type="ECO:0000256" key="7">
    <source>
        <dbReference type="PROSITE-ProRule" id="PRU01360"/>
    </source>
</evidence>
<feature type="domain" description="TonB-dependent receptor plug" evidence="9">
    <location>
        <begin position="122"/>
        <end position="229"/>
    </location>
</feature>
<dbReference type="Gene3D" id="2.60.40.1120">
    <property type="entry name" value="Carboxypeptidase-like, regulatory domain"/>
    <property type="match status" value="1"/>
</dbReference>
<evidence type="ECO:0000256" key="1">
    <source>
        <dbReference type="ARBA" id="ARBA00004571"/>
    </source>
</evidence>
<dbReference type="Pfam" id="PF07715">
    <property type="entry name" value="Plug"/>
    <property type="match status" value="1"/>
</dbReference>
<dbReference type="SUPFAM" id="SSF56935">
    <property type="entry name" value="Porins"/>
    <property type="match status" value="1"/>
</dbReference>
<evidence type="ECO:0000256" key="5">
    <source>
        <dbReference type="ARBA" id="ARBA00023136"/>
    </source>
</evidence>
<comment type="similarity">
    <text evidence="7">Belongs to the TonB-dependent receptor family.</text>
</comment>
<comment type="subcellular location">
    <subcellularLocation>
        <location evidence="1 7">Cell outer membrane</location>
        <topology evidence="1 7">Multi-pass membrane protein</topology>
    </subcellularLocation>
</comment>
<dbReference type="InterPro" id="IPR008969">
    <property type="entry name" value="CarboxyPept-like_regulatory"/>
</dbReference>
<dbReference type="NCBIfam" id="TIGR04057">
    <property type="entry name" value="SusC_RagA_signa"/>
    <property type="match status" value="1"/>
</dbReference>
<dbReference type="Proteomes" id="UP001589774">
    <property type="component" value="Unassembled WGS sequence"/>
</dbReference>
<dbReference type="InterPro" id="IPR023996">
    <property type="entry name" value="TonB-dep_OMP_SusC/RagA"/>
</dbReference>
<protein>
    <submittedName>
        <fullName evidence="10">SusC/RagA family TonB-linked outer membrane protein</fullName>
    </submittedName>
</protein>
<evidence type="ECO:0000256" key="6">
    <source>
        <dbReference type="ARBA" id="ARBA00023237"/>
    </source>
</evidence>
<feature type="chain" id="PRO_5046005104" evidence="8">
    <location>
        <begin position="27"/>
        <end position="996"/>
    </location>
</feature>
<feature type="signal peptide" evidence="8">
    <location>
        <begin position="1"/>
        <end position="26"/>
    </location>
</feature>
<keyword evidence="3 7" id="KW-1134">Transmembrane beta strand</keyword>
<keyword evidence="11" id="KW-1185">Reference proteome</keyword>
<dbReference type="NCBIfam" id="TIGR04056">
    <property type="entry name" value="OMP_RagA_SusC"/>
    <property type="match status" value="1"/>
</dbReference>
<dbReference type="InterPro" id="IPR039426">
    <property type="entry name" value="TonB-dep_rcpt-like"/>
</dbReference>
<dbReference type="Gene3D" id="2.170.130.10">
    <property type="entry name" value="TonB-dependent receptor, plug domain"/>
    <property type="match status" value="1"/>
</dbReference>
<keyword evidence="5 7" id="KW-0472">Membrane</keyword>
<comment type="caution">
    <text evidence="10">The sequence shown here is derived from an EMBL/GenBank/DDBJ whole genome shotgun (WGS) entry which is preliminary data.</text>
</comment>
<dbReference type="EMBL" id="JBHLWO010000002">
    <property type="protein sequence ID" value="MFC0318599.1"/>
    <property type="molecule type" value="Genomic_DNA"/>
</dbReference>
<dbReference type="InterPro" id="IPR037066">
    <property type="entry name" value="Plug_dom_sf"/>
</dbReference>
<dbReference type="PROSITE" id="PS52016">
    <property type="entry name" value="TONB_DEPENDENT_REC_3"/>
    <property type="match status" value="1"/>
</dbReference>
<evidence type="ECO:0000313" key="10">
    <source>
        <dbReference type="EMBL" id="MFC0318599.1"/>
    </source>
</evidence>
<proteinExistence type="inferred from homology"/>
<organism evidence="10 11">
    <name type="scientific">Olivibacter oleidegradans</name>
    <dbReference type="NCBI Taxonomy" id="760123"/>
    <lineage>
        <taxon>Bacteria</taxon>
        <taxon>Pseudomonadati</taxon>
        <taxon>Bacteroidota</taxon>
        <taxon>Sphingobacteriia</taxon>
        <taxon>Sphingobacteriales</taxon>
        <taxon>Sphingobacteriaceae</taxon>
        <taxon>Olivibacter</taxon>
    </lineage>
</organism>
<dbReference type="InterPro" id="IPR023997">
    <property type="entry name" value="TonB-dep_OMP_SusC/RagA_CS"/>
</dbReference>
<evidence type="ECO:0000259" key="9">
    <source>
        <dbReference type="Pfam" id="PF07715"/>
    </source>
</evidence>
<keyword evidence="2 7" id="KW-0813">Transport</keyword>
<evidence type="ECO:0000313" key="11">
    <source>
        <dbReference type="Proteomes" id="UP001589774"/>
    </source>
</evidence>
<keyword evidence="4 7" id="KW-0812">Transmembrane</keyword>
<evidence type="ECO:0000256" key="3">
    <source>
        <dbReference type="ARBA" id="ARBA00022452"/>
    </source>
</evidence>
<accession>A0ABV6HJ35</accession>
<dbReference type="Gene3D" id="2.40.170.20">
    <property type="entry name" value="TonB-dependent receptor, beta-barrel domain"/>
    <property type="match status" value="1"/>
</dbReference>
<evidence type="ECO:0000256" key="8">
    <source>
        <dbReference type="SAM" id="SignalP"/>
    </source>
</evidence>
<gene>
    <name evidence="10" type="ORF">ACFFI0_09770</name>
</gene>
<sequence length="996" mass="109696">MMQLPKRISSFFIMFFCLTGINLSFAVGQNGTVTGKVVDKEGLPLIAVSVLVKGTTTGTSTNNQGEFSLTLPAMPATLVFNYVGYKTREIPIDAPKRLSNVVLEEDATNLDEVVVIGYGTVKKRDLTGAVTSVAREELTKLPTTNVMESVQGKAPGVDIVRQSGSATSGVSITVRGNRSITAGNGPLFIVDGMQYSSIQDINPNDIESMEVLKDASSTAIYGSRGANGVIIVTTKRGVSGAPKVSFNAYYGVQNVAGYPRVMNGQEYVALRREAYRTTGVWSSPADDAKIFSNEQLSFIENNVSTDYADMLLGTGHQQDYQLNISGGTEKLKSYFSVDFFNEKGLFEMDDARRYTARLNLDYQVAGTLKVGTQTQLTYYDQNKRADPLNQANKISPLNTPFDTEDNYIIYPGQGGAINPLADEQPGNYKNNVKTLRVFPTVFAEFKPVEGLSIRGNFAVNLSNLRDGLYEGSYSIRRNGANSRATYVTNNGLGYNWQAIVNYQKTFGEHDFSITGISEYLYNDTENATAQGENQLLDNNFFYNLGSNTQNLAITSAYTETKLLSYAARVNYGYKGKYLLTLTARTDGASQLAVGNKWDFFPSVAGAWRIVDEGFMKEQSLFSDLKLRASYGVSGNSSVVAYSSQSTLTRIPFAYGDASAPGYGFPNNSRNPQLGWEKSANTNIGLDFGLFKGRLNGTLELYHTSTSDLLLDRILPPTSGYSFVTQNIGKTENKGIEFMLNAAPISNNQFKWNSTVSFTKNIEKVKELIDNQDVISLDARYVVVGYPVNSYFDYEKLGIWQLGEEELAGQYGQRPGDIRVKDQNGDNVITADGDRVVVGSQVPKWSLGWNNDFSYKNFDLNINVFARIGQMINANYLTRYDPQAVENSTADISYWTPENPSNQWPRPNANLSRTSMLYTSTLGYTDGSFVKLRNVTLGYTLPTSVTDKWGLAKLKVYVSGRNLAMWTKTINGYDPERGGGESAPLTRLIVAGINVNF</sequence>
<evidence type="ECO:0000256" key="2">
    <source>
        <dbReference type="ARBA" id="ARBA00022448"/>
    </source>
</evidence>
<reference evidence="10 11" key="1">
    <citation type="submission" date="2024-09" db="EMBL/GenBank/DDBJ databases">
        <authorList>
            <person name="Sun Q."/>
            <person name="Mori K."/>
        </authorList>
    </citation>
    <scope>NUCLEOTIDE SEQUENCE [LARGE SCALE GENOMIC DNA]</scope>
    <source>
        <strain evidence="10 11">CCM 7765</strain>
    </source>
</reference>
<dbReference type="InterPro" id="IPR036942">
    <property type="entry name" value="Beta-barrel_TonB_sf"/>
</dbReference>
<keyword evidence="6 7" id="KW-0998">Cell outer membrane</keyword>
<evidence type="ECO:0000256" key="4">
    <source>
        <dbReference type="ARBA" id="ARBA00022692"/>
    </source>
</evidence>